<dbReference type="Gramene" id="ONIVA02G07730.1">
    <property type="protein sequence ID" value="ONIVA02G07730.1"/>
    <property type="gene ID" value="ONIVA02G07730"/>
</dbReference>
<name>A0A0E0G2S9_ORYNI</name>
<dbReference type="Proteomes" id="UP000006591">
    <property type="component" value="Chromosome 2"/>
</dbReference>
<dbReference type="EnsemblPlants" id="ONIVA02G07730.1">
    <property type="protein sequence ID" value="ONIVA02G07730.1"/>
    <property type="gene ID" value="ONIVA02G07730"/>
</dbReference>
<protein>
    <submittedName>
        <fullName evidence="2">Uncharacterized protein</fullName>
    </submittedName>
</protein>
<sequence length="72" mass="7624">MATMTLLAHAPAEAKEEAHPGGGRGGALCRRICRCMMEVYLELGMMMMSALQQEGIGEDVDALLRSAGKAVS</sequence>
<proteinExistence type="predicted"/>
<feature type="region of interest" description="Disordered" evidence="1">
    <location>
        <begin position="1"/>
        <end position="25"/>
    </location>
</feature>
<organism evidence="2">
    <name type="scientific">Oryza nivara</name>
    <name type="common">Indian wild rice</name>
    <name type="synonym">Oryza sativa f. spontanea</name>
    <dbReference type="NCBI Taxonomy" id="4536"/>
    <lineage>
        <taxon>Eukaryota</taxon>
        <taxon>Viridiplantae</taxon>
        <taxon>Streptophyta</taxon>
        <taxon>Embryophyta</taxon>
        <taxon>Tracheophyta</taxon>
        <taxon>Spermatophyta</taxon>
        <taxon>Magnoliopsida</taxon>
        <taxon>Liliopsida</taxon>
        <taxon>Poales</taxon>
        <taxon>Poaceae</taxon>
        <taxon>BOP clade</taxon>
        <taxon>Oryzoideae</taxon>
        <taxon>Oryzeae</taxon>
        <taxon>Oryzinae</taxon>
        <taxon>Oryza</taxon>
    </lineage>
</organism>
<evidence type="ECO:0000313" key="2">
    <source>
        <dbReference type="EnsemblPlants" id="ONIVA02G07730.1"/>
    </source>
</evidence>
<evidence type="ECO:0000313" key="3">
    <source>
        <dbReference type="Proteomes" id="UP000006591"/>
    </source>
</evidence>
<accession>A0A0E0G2S9</accession>
<dbReference type="AlphaFoldDB" id="A0A0E0G2S9"/>
<reference evidence="2" key="1">
    <citation type="submission" date="2015-04" db="UniProtKB">
        <authorList>
            <consortium name="EnsemblPlants"/>
        </authorList>
    </citation>
    <scope>IDENTIFICATION</scope>
    <source>
        <strain evidence="2">SL10</strain>
    </source>
</reference>
<reference evidence="2" key="2">
    <citation type="submission" date="2018-04" db="EMBL/GenBank/DDBJ databases">
        <title>OnivRS2 (Oryza nivara Reference Sequence Version 2).</title>
        <authorList>
            <person name="Zhang J."/>
            <person name="Kudrna D."/>
            <person name="Lee S."/>
            <person name="Talag J."/>
            <person name="Rajasekar S."/>
            <person name="Welchert J."/>
            <person name="Hsing Y.-I."/>
            <person name="Wing R.A."/>
        </authorList>
    </citation>
    <scope>NUCLEOTIDE SEQUENCE [LARGE SCALE GENOMIC DNA]</scope>
    <source>
        <strain evidence="2">SL10</strain>
    </source>
</reference>
<dbReference type="HOGENOM" id="CLU_2726517_0_0_1"/>
<evidence type="ECO:0000256" key="1">
    <source>
        <dbReference type="SAM" id="MobiDB-lite"/>
    </source>
</evidence>
<keyword evidence="3" id="KW-1185">Reference proteome</keyword>